<proteinExistence type="predicted"/>
<feature type="region of interest" description="Disordered" evidence="1">
    <location>
        <begin position="101"/>
        <end position="137"/>
    </location>
</feature>
<reference evidence="2 3" key="1">
    <citation type="submission" date="2024-02" db="EMBL/GenBank/DDBJ databases">
        <authorList>
            <person name="Chen Y."/>
            <person name="Shah S."/>
            <person name="Dougan E. K."/>
            <person name="Thang M."/>
            <person name="Chan C."/>
        </authorList>
    </citation>
    <scope>NUCLEOTIDE SEQUENCE [LARGE SCALE GENOMIC DNA]</scope>
</reference>
<dbReference type="Proteomes" id="UP001642464">
    <property type="component" value="Unassembled WGS sequence"/>
</dbReference>
<sequence>MFDGLPHSAHSIINNDEWHGGSIVRLDSALCRPAAADVAINYHMLKPVITHSPDKVCSGYFLTDCLLALDDLFQGKMLVGASGSKLDMAAEEAVKLKKLMGAGSDDDADDGDSGAKSSEDEAPSEDEGDADSLSGSDVAMEDADVDLRDSQRPDAWMSEAYQALCLEDTLEKTPVPLEVLFEWMVDRRPSGKDYKGTFTKQDVRDPLFEDYLYFCVKARSEEGETPSTLAFGTAKHWRFYRTAKLGEEELPSPIDDEDAITVYGKKSVRLPYGFHATKELLSHEIAIPGKQHAPSTKKRSKAAKGKAVSKVSKDHLKEVCAGTFKTYNLKTLGIPKEAWCTVDKEYKGKHGYTMVSEKTNAAIEVLLNKKAYYVKRCGNGVVALLATLVFSCGGLDWSPIDHFETFAGDQSITKGEIAEHGVYIANQRVTSWEEGFREGMRWQRDDCQSHDLVLAGFGHSEIDDLLEERRPPLQLADSDRPQMTVKYIDGSGKARFGKAVAKVRTRNQKRIRNAACRFLRASFKTEHVLDRSKATHAHWMKHANLASVLHFLASKQLGAD</sequence>
<evidence type="ECO:0000313" key="3">
    <source>
        <dbReference type="Proteomes" id="UP001642464"/>
    </source>
</evidence>
<name>A0ABP0QNF7_9DINO</name>
<comment type="caution">
    <text evidence="2">The sequence shown here is derived from an EMBL/GenBank/DDBJ whole genome shotgun (WGS) entry which is preliminary data.</text>
</comment>
<feature type="compositionally biased region" description="Acidic residues" evidence="1">
    <location>
        <begin position="120"/>
        <end position="130"/>
    </location>
</feature>
<keyword evidence="3" id="KW-1185">Reference proteome</keyword>
<dbReference type="GO" id="GO:0005840">
    <property type="term" value="C:ribosome"/>
    <property type="evidence" value="ECO:0007669"/>
    <property type="project" value="UniProtKB-KW"/>
</dbReference>
<keyword evidence="2" id="KW-0687">Ribonucleoprotein</keyword>
<evidence type="ECO:0000313" key="2">
    <source>
        <dbReference type="EMBL" id="CAK9089808.1"/>
    </source>
</evidence>
<protein>
    <submittedName>
        <fullName evidence="2">30S ribosomal protein S6</fullName>
    </submittedName>
</protein>
<dbReference type="EMBL" id="CAXAMM010039900">
    <property type="protein sequence ID" value="CAK9089808.1"/>
    <property type="molecule type" value="Genomic_DNA"/>
</dbReference>
<organism evidence="2 3">
    <name type="scientific">Durusdinium trenchii</name>
    <dbReference type="NCBI Taxonomy" id="1381693"/>
    <lineage>
        <taxon>Eukaryota</taxon>
        <taxon>Sar</taxon>
        <taxon>Alveolata</taxon>
        <taxon>Dinophyceae</taxon>
        <taxon>Suessiales</taxon>
        <taxon>Symbiodiniaceae</taxon>
        <taxon>Durusdinium</taxon>
    </lineage>
</organism>
<gene>
    <name evidence="2" type="ORF">SCF082_LOCUS42368</name>
</gene>
<accession>A0ABP0QNF7</accession>
<evidence type="ECO:0000256" key="1">
    <source>
        <dbReference type="SAM" id="MobiDB-lite"/>
    </source>
</evidence>
<keyword evidence="2" id="KW-0689">Ribosomal protein</keyword>